<evidence type="ECO:0000259" key="1">
    <source>
        <dbReference type="Pfam" id="PF13439"/>
    </source>
</evidence>
<proteinExistence type="predicted"/>
<accession>A0ABU1I6K9</accession>
<protein>
    <submittedName>
        <fullName evidence="2">Glycosyltransferase involved in cell wall biosynthesis</fullName>
    </submittedName>
</protein>
<dbReference type="SUPFAM" id="SSF53756">
    <property type="entry name" value="UDP-Glycosyltransferase/glycogen phosphorylase"/>
    <property type="match status" value="1"/>
</dbReference>
<dbReference type="PANTHER" id="PTHR45947:SF3">
    <property type="entry name" value="SULFOQUINOVOSYL TRANSFERASE SQD2"/>
    <property type="match status" value="1"/>
</dbReference>
<dbReference type="RefSeq" id="WP_309825874.1">
    <property type="nucleotide sequence ID" value="NZ_JAVIZX010000001.1"/>
</dbReference>
<keyword evidence="3" id="KW-1185">Reference proteome</keyword>
<dbReference type="PANTHER" id="PTHR45947">
    <property type="entry name" value="SULFOQUINOVOSYL TRANSFERASE SQD2"/>
    <property type="match status" value="1"/>
</dbReference>
<evidence type="ECO:0000313" key="3">
    <source>
        <dbReference type="Proteomes" id="UP001267710"/>
    </source>
</evidence>
<gene>
    <name evidence="2" type="ORF">QE399_000535</name>
</gene>
<dbReference type="Proteomes" id="UP001267710">
    <property type="component" value="Unassembled WGS sequence"/>
</dbReference>
<dbReference type="EMBL" id="JAVIZX010000001">
    <property type="protein sequence ID" value="MDR6212846.1"/>
    <property type="molecule type" value="Genomic_DNA"/>
</dbReference>
<dbReference type="Pfam" id="PF13692">
    <property type="entry name" value="Glyco_trans_1_4"/>
    <property type="match status" value="1"/>
</dbReference>
<dbReference type="InterPro" id="IPR050194">
    <property type="entry name" value="Glycosyltransferase_grp1"/>
</dbReference>
<dbReference type="InterPro" id="IPR028098">
    <property type="entry name" value="Glyco_trans_4-like_N"/>
</dbReference>
<comment type="caution">
    <text evidence="2">The sequence shown here is derived from an EMBL/GenBank/DDBJ whole genome shotgun (WGS) entry which is preliminary data.</text>
</comment>
<organism evidence="2 3">
    <name type="scientific">Paracidovorax wautersii</name>
    <dbReference type="NCBI Taxonomy" id="1177982"/>
    <lineage>
        <taxon>Bacteria</taxon>
        <taxon>Pseudomonadati</taxon>
        <taxon>Pseudomonadota</taxon>
        <taxon>Betaproteobacteria</taxon>
        <taxon>Burkholderiales</taxon>
        <taxon>Comamonadaceae</taxon>
        <taxon>Paracidovorax</taxon>
    </lineage>
</organism>
<dbReference type="Pfam" id="PF13439">
    <property type="entry name" value="Glyco_transf_4"/>
    <property type="match status" value="1"/>
</dbReference>
<reference evidence="2 3" key="1">
    <citation type="submission" date="2023-08" db="EMBL/GenBank/DDBJ databases">
        <title>Functional and genomic diversity of the sorghum phyllosphere microbiome.</title>
        <authorList>
            <person name="Shade A."/>
        </authorList>
    </citation>
    <scope>NUCLEOTIDE SEQUENCE [LARGE SCALE GENOMIC DNA]</scope>
    <source>
        <strain evidence="2 3">SORGH_AS_0335</strain>
    </source>
</reference>
<evidence type="ECO:0000313" key="2">
    <source>
        <dbReference type="EMBL" id="MDR6212846.1"/>
    </source>
</evidence>
<feature type="domain" description="Glycosyltransferase subfamily 4-like N-terminal" evidence="1">
    <location>
        <begin position="16"/>
        <end position="216"/>
    </location>
</feature>
<dbReference type="Gene3D" id="3.40.50.2000">
    <property type="entry name" value="Glycogen Phosphorylase B"/>
    <property type="match status" value="2"/>
</dbReference>
<sequence>MRIVFVLHQFYPEFSGGTERVVFNLARSVQRAGHYVHVLACTMRARARTAQGVAIHEVYRGIPVTLVPREHLPAEGDIGFDVAPLVVDELRDWMRTQRFDLMHVFHTMRMASAVLAAQQCGLPYVTTLTDFFTGCYRINAIKASGDACADAEQGHACARDCLVPPWTDSSLEQRHQHARAFLQAAGERVVPSEYVARYFRRTFPDLEWRVVPHGVDFLGLLPIAQAASTTPAAAPADGVGIVTLGYLGAIIPQKGLRVLLQALARVDAPHLQLRIVGDFSGDPVHQAEIERLIAADPRVQWVGPVAPADVAAELERFDLLCLPSTVPETFSLALHEAATLRIPALVSDLGAPPERIHAQGGGKVVAAGDVVAWAQALGELAADPTQLRTWRSQIRMPYRMEEEAFFYESLYRQLVAPK</sequence>
<name>A0ABU1I6K9_9BURK</name>